<feature type="binding site" evidence="13">
    <location>
        <position position="45"/>
    </location>
    <ligand>
        <name>NAD(+)</name>
        <dbReference type="ChEBI" id="CHEBI:57540"/>
    </ligand>
</feature>
<evidence type="ECO:0000256" key="6">
    <source>
        <dbReference type="ARBA" id="ARBA00023002"/>
    </source>
</evidence>
<dbReference type="AlphaFoldDB" id="A0A090AMI2"/>
<reference evidence="16 17" key="2">
    <citation type="journal article" date="2014" name="Curr. Biol.">
        <title>Symbiont-Supplemented Maternal Investment Underpinning Host's Ecological Adaptation.</title>
        <authorList>
            <person name="Kaiwa N."/>
            <person name="Hosokawa T."/>
            <person name="Nikoh N."/>
            <person name="Tanahashi M."/>
            <person name="Moriyama M."/>
            <person name="Meng X.Y."/>
            <person name="Maeda T."/>
            <person name="Yamaguchi K."/>
            <person name="Shigenobu S."/>
            <person name="Ito M."/>
            <person name="Fukatsu T."/>
        </authorList>
    </citation>
    <scope>NUCLEOTIDE SEQUENCE [LARGE SCALE GENOMIC DNA]</scope>
    <source>
        <strain evidence="16 17">UwTKB</strain>
    </source>
</reference>
<feature type="binding site" evidence="13">
    <location>
        <begin position="168"/>
        <end position="169"/>
    </location>
    <ligand>
        <name>(S)-2,3,4,5-tetrahydrodipicolinate</name>
        <dbReference type="ChEBI" id="CHEBI:16845"/>
    </ligand>
</feature>
<dbReference type="PANTHER" id="PTHR20836">
    <property type="entry name" value="DIHYDRODIPICOLINATE REDUCTASE"/>
    <property type="match status" value="1"/>
</dbReference>
<feature type="binding site" evidence="13">
    <location>
        <begin position="12"/>
        <end position="17"/>
    </location>
    <ligand>
        <name>NAD(+)</name>
        <dbReference type="ChEBI" id="CHEBI:57540"/>
    </ligand>
</feature>
<dbReference type="HAMAP" id="MF_00102">
    <property type="entry name" value="DapB"/>
    <property type="match status" value="1"/>
</dbReference>
<feature type="domain" description="Dihydrodipicolinate reductase C-terminal" evidence="15">
    <location>
        <begin position="131"/>
        <end position="269"/>
    </location>
</feature>
<evidence type="ECO:0000256" key="5">
    <source>
        <dbReference type="ARBA" id="ARBA00022915"/>
    </source>
</evidence>
<keyword evidence="5 13" id="KW-0220">Diaminopimelate biosynthesis</keyword>
<gene>
    <name evidence="13 16" type="primary">dapB</name>
    <name evidence="16" type="ORF">TGUWTKB_5730</name>
</gene>
<keyword evidence="8 13" id="KW-0457">Lysine biosynthesis</keyword>
<proteinExistence type="inferred from homology"/>
<sequence length="275" mass="31181">MNMKKLRIAIAGPNGRMGSQLIKCVEETKNIVLSVIITKSCFNFEKKNSLIRKIDNFNAKITNDINSVINNFDILIDFTRPENTLKNLLVCYQNNKSIVIGTTGFDESGRKIIQDAAKKIPIVYSSNFSIGINLLFKLIEKTTEIIGNSSDIDIIEKHHRQKKDCPSGTALTIGEKIAQIMNWNLKESMFYNNINNIAIRPPKVIEFSSIRSGEIIGEHTVLFHEKNEQIEITHKAINRKIFASGAVKAAIWIEKNKKEKGLFDMQDVLNLKNIF</sequence>
<dbReference type="OrthoDB" id="9790352at2"/>
<dbReference type="Gene3D" id="3.40.50.720">
    <property type="entry name" value="NAD(P)-binding Rossmann-like Domain"/>
    <property type="match status" value="1"/>
</dbReference>
<reference evidence="17" key="1">
    <citation type="submission" date="2013-11" db="EMBL/GenBank/DDBJ databases">
        <title>Symbiont-containing voluminous jelly as an extraordinary maternal gift for overwintering insect nymphs.</title>
        <authorList>
            <person name="Kaiwa N."/>
            <person name="Hosokawa T."/>
            <person name="Nikoh N."/>
            <person name="Meng X.Y."/>
            <person name="Tanahashi M."/>
            <person name="Moriyama M."/>
            <person name="Maeda T."/>
            <person name="Yamaguchi K."/>
            <person name="Shigenobu S."/>
            <person name="Ito M."/>
            <person name="Fukatsu T."/>
        </authorList>
    </citation>
    <scope>NUCLEOTIDE SEQUENCE [LARGE SCALE GENOMIC DNA]</scope>
    <source>
        <strain evidence="17">UwTKB</strain>
    </source>
</reference>
<dbReference type="GO" id="GO:0009089">
    <property type="term" value="P:lysine biosynthetic process via diaminopimelate"/>
    <property type="evidence" value="ECO:0007669"/>
    <property type="project" value="UniProtKB-UniRule"/>
</dbReference>
<evidence type="ECO:0000256" key="11">
    <source>
        <dbReference type="ARBA" id="ARBA00049080"/>
    </source>
</evidence>
<keyword evidence="2 13" id="KW-0963">Cytoplasm</keyword>
<keyword evidence="4 13" id="KW-0521">NADP</keyword>
<comment type="similarity">
    <text evidence="1 13">Belongs to the DapB family.</text>
</comment>
<comment type="function">
    <text evidence="13">Catalyzes the conversion of 4-hydroxy-tetrahydrodipicolinate (HTPA) to tetrahydrodipicolinate.</text>
</comment>
<keyword evidence="17" id="KW-1185">Reference proteome</keyword>
<feature type="domain" description="Dihydrodipicolinate reductase N-terminal" evidence="14">
    <location>
        <begin position="7"/>
        <end position="128"/>
    </location>
</feature>
<dbReference type="STRING" id="1410383.TGUWTKB_5730"/>
<feature type="binding site" evidence="13">
    <location>
        <begin position="101"/>
        <end position="103"/>
    </location>
    <ligand>
        <name>NAD(+)</name>
        <dbReference type="ChEBI" id="CHEBI:57540"/>
    </ligand>
</feature>
<dbReference type="GO" id="GO:0051287">
    <property type="term" value="F:NAD binding"/>
    <property type="evidence" value="ECO:0007669"/>
    <property type="project" value="UniProtKB-UniRule"/>
</dbReference>
<comment type="caution">
    <text evidence="13">Was originally thought to be a dihydrodipicolinate reductase (DHDPR), catalyzing the conversion of dihydrodipicolinate to tetrahydrodipicolinate. However, it was shown in E.coli that the substrate of the enzymatic reaction is not dihydrodipicolinate (DHDP) but in fact (2S,4S)-4-hydroxy-2,3,4,5-tetrahydrodipicolinic acid (HTPA), the product released by the DapA-catalyzed reaction.</text>
</comment>
<feature type="binding site" evidence="13">
    <location>
        <position position="46"/>
    </location>
    <ligand>
        <name>NADP(+)</name>
        <dbReference type="ChEBI" id="CHEBI:58349"/>
    </ligand>
</feature>
<evidence type="ECO:0000259" key="15">
    <source>
        <dbReference type="Pfam" id="PF05173"/>
    </source>
</evidence>
<dbReference type="GO" id="GO:0016726">
    <property type="term" value="F:oxidoreductase activity, acting on CH or CH2 groups, NAD or NADP as acceptor"/>
    <property type="evidence" value="ECO:0007669"/>
    <property type="project" value="UniProtKB-UniRule"/>
</dbReference>
<name>A0A090AMI2_9ENTR</name>
<keyword evidence="3 13" id="KW-0028">Amino-acid biosynthesis</keyword>
<dbReference type="HOGENOM" id="CLU_047479_2_1_6"/>
<dbReference type="PANTHER" id="PTHR20836:SF0">
    <property type="entry name" value="4-HYDROXY-TETRAHYDRODIPICOLINATE REDUCTASE 1, CHLOROPLASTIC-RELATED"/>
    <property type="match status" value="1"/>
</dbReference>
<dbReference type="CDD" id="cd02274">
    <property type="entry name" value="DHDPR_N"/>
    <property type="match status" value="1"/>
</dbReference>
<dbReference type="GO" id="GO:0019877">
    <property type="term" value="P:diaminopimelate biosynthetic process"/>
    <property type="evidence" value="ECO:0007669"/>
    <property type="project" value="UniProtKB-UniRule"/>
</dbReference>
<dbReference type="InterPro" id="IPR022663">
    <property type="entry name" value="DapB_C"/>
</dbReference>
<dbReference type="GO" id="GO:0050661">
    <property type="term" value="F:NADP binding"/>
    <property type="evidence" value="ECO:0007669"/>
    <property type="project" value="UniProtKB-UniRule"/>
</dbReference>
<dbReference type="KEGG" id="sbw:TGUWTKB_5730"/>
<comment type="catalytic activity">
    <reaction evidence="11 13">
        <text>(S)-2,3,4,5-tetrahydrodipicolinate + NADP(+) + H2O = (2S,4S)-4-hydroxy-2,3,4,5-tetrahydrodipicolinate + NADPH + H(+)</text>
        <dbReference type="Rhea" id="RHEA:35331"/>
        <dbReference type="ChEBI" id="CHEBI:15377"/>
        <dbReference type="ChEBI" id="CHEBI:15378"/>
        <dbReference type="ChEBI" id="CHEBI:16845"/>
        <dbReference type="ChEBI" id="CHEBI:57783"/>
        <dbReference type="ChEBI" id="CHEBI:58349"/>
        <dbReference type="ChEBI" id="CHEBI:67139"/>
        <dbReference type="EC" id="1.17.1.8"/>
    </reaction>
</comment>
<evidence type="ECO:0000313" key="17">
    <source>
        <dbReference type="Proteomes" id="UP000031627"/>
    </source>
</evidence>
<evidence type="ECO:0000256" key="2">
    <source>
        <dbReference type="ARBA" id="ARBA00022490"/>
    </source>
</evidence>
<dbReference type="Proteomes" id="UP000031627">
    <property type="component" value="Chromosome"/>
</dbReference>
<dbReference type="NCBIfam" id="TIGR00036">
    <property type="entry name" value="dapB"/>
    <property type="match status" value="1"/>
</dbReference>
<dbReference type="Gene3D" id="3.30.360.10">
    <property type="entry name" value="Dihydrodipicolinate Reductase, domain 2"/>
    <property type="match status" value="1"/>
</dbReference>
<dbReference type="InterPro" id="IPR036291">
    <property type="entry name" value="NAD(P)-bd_dom_sf"/>
</dbReference>
<comment type="subunit">
    <text evidence="13">Homotetramer.</text>
</comment>
<evidence type="ECO:0000256" key="3">
    <source>
        <dbReference type="ARBA" id="ARBA00022605"/>
    </source>
</evidence>
<evidence type="ECO:0000256" key="9">
    <source>
        <dbReference type="ARBA" id="ARBA00037922"/>
    </source>
</evidence>
<keyword evidence="7 13" id="KW-0520">NAD</keyword>
<comment type="pathway">
    <text evidence="9 13">Amino-acid biosynthesis; L-lysine biosynthesis via DAP pathway; (S)-tetrahydrodipicolinate from L-aspartate: step 4/4.</text>
</comment>
<dbReference type="EC" id="1.17.1.8" evidence="10 13"/>
<evidence type="ECO:0000256" key="8">
    <source>
        <dbReference type="ARBA" id="ARBA00023154"/>
    </source>
</evidence>
<dbReference type="UniPathway" id="UPA00034">
    <property type="reaction ID" value="UER00018"/>
</dbReference>
<dbReference type="InterPro" id="IPR000846">
    <property type="entry name" value="DapB_N"/>
</dbReference>
<dbReference type="InterPro" id="IPR023940">
    <property type="entry name" value="DHDPR_bac"/>
</dbReference>
<feature type="binding site" evidence="13">
    <location>
        <position position="159"/>
    </location>
    <ligand>
        <name>(S)-2,3,4,5-tetrahydrodipicolinate</name>
        <dbReference type="ChEBI" id="CHEBI:16845"/>
    </ligand>
</feature>
<evidence type="ECO:0000256" key="4">
    <source>
        <dbReference type="ARBA" id="ARBA00022857"/>
    </source>
</evidence>
<evidence type="ECO:0000259" key="14">
    <source>
        <dbReference type="Pfam" id="PF01113"/>
    </source>
</evidence>
<evidence type="ECO:0000256" key="13">
    <source>
        <dbReference type="HAMAP-Rule" id="MF_00102"/>
    </source>
</evidence>
<keyword evidence="6 13" id="KW-0560">Oxidoreductase</keyword>
<dbReference type="GO" id="GO:0008839">
    <property type="term" value="F:4-hydroxy-tetrahydrodipicolinate reductase"/>
    <property type="evidence" value="ECO:0007669"/>
    <property type="project" value="UniProtKB-UniRule"/>
</dbReference>
<dbReference type="Pfam" id="PF05173">
    <property type="entry name" value="DapB_C"/>
    <property type="match status" value="1"/>
</dbReference>
<comment type="subcellular location">
    <subcellularLocation>
        <location evidence="13">Cytoplasm</location>
    </subcellularLocation>
</comment>
<evidence type="ECO:0000313" key="16">
    <source>
        <dbReference type="EMBL" id="BAP58799.1"/>
    </source>
</evidence>
<feature type="binding site" evidence="13">
    <location>
        <begin position="125"/>
        <end position="128"/>
    </location>
    <ligand>
        <name>NAD(+)</name>
        <dbReference type="ChEBI" id="CHEBI:57540"/>
    </ligand>
</feature>
<dbReference type="Pfam" id="PF01113">
    <property type="entry name" value="DapB_N"/>
    <property type="match status" value="1"/>
</dbReference>
<accession>A0A090AMI2</accession>
<comment type="catalytic activity">
    <reaction evidence="12 13">
        <text>(S)-2,3,4,5-tetrahydrodipicolinate + NAD(+) + H2O = (2S,4S)-4-hydroxy-2,3,4,5-tetrahydrodipicolinate + NADH + H(+)</text>
        <dbReference type="Rhea" id="RHEA:35323"/>
        <dbReference type="ChEBI" id="CHEBI:15377"/>
        <dbReference type="ChEBI" id="CHEBI:15378"/>
        <dbReference type="ChEBI" id="CHEBI:16845"/>
        <dbReference type="ChEBI" id="CHEBI:57540"/>
        <dbReference type="ChEBI" id="CHEBI:57945"/>
        <dbReference type="ChEBI" id="CHEBI:67139"/>
        <dbReference type="EC" id="1.17.1.8"/>
    </reaction>
</comment>
<feature type="active site" description="Proton donor/acceptor" evidence="13">
    <location>
        <position position="158"/>
    </location>
</feature>
<dbReference type="PIRSF" id="PIRSF000161">
    <property type="entry name" value="DHPR"/>
    <property type="match status" value="1"/>
</dbReference>
<dbReference type="InterPro" id="IPR022664">
    <property type="entry name" value="DapB_N_CS"/>
</dbReference>
<evidence type="ECO:0000256" key="7">
    <source>
        <dbReference type="ARBA" id="ARBA00023027"/>
    </source>
</evidence>
<dbReference type="EMBL" id="AP014521">
    <property type="protein sequence ID" value="BAP58799.1"/>
    <property type="molecule type" value="Genomic_DNA"/>
</dbReference>
<dbReference type="SUPFAM" id="SSF55347">
    <property type="entry name" value="Glyceraldehyde-3-phosphate dehydrogenase-like, C-terminal domain"/>
    <property type="match status" value="1"/>
</dbReference>
<dbReference type="SUPFAM" id="SSF51735">
    <property type="entry name" value="NAD(P)-binding Rossmann-fold domains"/>
    <property type="match status" value="1"/>
</dbReference>
<protein>
    <recommendedName>
        <fullName evidence="10 13">4-hydroxy-tetrahydrodipicolinate reductase</fullName>
        <shortName evidence="13">HTPA reductase</shortName>
        <ecNumber evidence="10 13">1.17.1.8</ecNumber>
    </recommendedName>
</protein>
<dbReference type="PROSITE" id="PS01298">
    <property type="entry name" value="DAPB"/>
    <property type="match status" value="1"/>
</dbReference>
<evidence type="ECO:0000256" key="1">
    <source>
        <dbReference type="ARBA" id="ARBA00006642"/>
    </source>
</evidence>
<evidence type="ECO:0000256" key="10">
    <source>
        <dbReference type="ARBA" id="ARBA00038983"/>
    </source>
</evidence>
<organism evidence="16 17">
    <name type="scientific">Candidatus Tachikawaea gelatinosa</name>
    <dbReference type="NCBI Taxonomy" id="1410383"/>
    <lineage>
        <taxon>Bacteria</taxon>
        <taxon>Pseudomonadati</taxon>
        <taxon>Pseudomonadota</taxon>
        <taxon>Gammaproteobacteria</taxon>
        <taxon>Enterobacterales</taxon>
        <taxon>Enterobacteriaceae</taxon>
        <taxon>Candidatus Tachikawaea</taxon>
    </lineage>
</organism>
<dbReference type="GO" id="GO:0005829">
    <property type="term" value="C:cytosol"/>
    <property type="evidence" value="ECO:0007669"/>
    <property type="project" value="TreeGrafter"/>
</dbReference>
<evidence type="ECO:0000256" key="12">
    <source>
        <dbReference type="ARBA" id="ARBA00049396"/>
    </source>
</evidence>
<feature type="active site" description="Proton donor" evidence="13">
    <location>
        <position position="162"/>
    </location>
</feature>